<keyword evidence="2" id="KW-0812">Transmembrane</keyword>
<evidence type="ECO:0000313" key="4">
    <source>
        <dbReference type="Proteomes" id="UP000015103"/>
    </source>
</evidence>
<accession>T1HX70</accession>
<dbReference type="EnsemblMetazoa" id="RPRC008640-RA">
    <property type="protein sequence ID" value="RPRC008640-PA"/>
    <property type="gene ID" value="RPRC008640"/>
</dbReference>
<feature type="transmembrane region" description="Helical" evidence="2">
    <location>
        <begin position="158"/>
        <end position="178"/>
    </location>
</feature>
<organism evidence="3 4">
    <name type="scientific">Rhodnius prolixus</name>
    <name type="common">Triatomid bug</name>
    <dbReference type="NCBI Taxonomy" id="13249"/>
    <lineage>
        <taxon>Eukaryota</taxon>
        <taxon>Metazoa</taxon>
        <taxon>Ecdysozoa</taxon>
        <taxon>Arthropoda</taxon>
        <taxon>Hexapoda</taxon>
        <taxon>Insecta</taxon>
        <taxon>Pterygota</taxon>
        <taxon>Neoptera</taxon>
        <taxon>Paraneoptera</taxon>
        <taxon>Hemiptera</taxon>
        <taxon>Heteroptera</taxon>
        <taxon>Panheteroptera</taxon>
        <taxon>Cimicomorpha</taxon>
        <taxon>Reduviidae</taxon>
        <taxon>Triatominae</taxon>
        <taxon>Rhodnius</taxon>
    </lineage>
</organism>
<dbReference type="AlphaFoldDB" id="T1HX70"/>
<keyword evidence="4" id="KW-1185">Reference proteome</keyword>
<sequence>MKEQCQIICGERIPTPQQVQRMAIVVQEYIQSGAFVTVTPLNPSLPLSIRNKLVMASTAAGQIQGEVKVLSPPLFVRGPPKGFPLVRQRRSAEVNVTNEVIESAANVKNSSDARKKQGGKKQKKKGGGLMKKMRPFMFVPAMIGIGLAPFLLSQLKMMVMSAFMVNMMALNAAIFLTLRNMVFGPRSGEHVKYYNFGYHRKDKHPDQWHRSLKVRCNDTRK</sequence>
<dbReference type="InParanoid" id="T1HX70"/>
<dbReference type="VEuPathDB" id="VectorBase:RPRC008640"/>
<evidence type="ECO:0000256" key="1">
    <source>
        <dbReference type="SAM" id="MobiDB-lite"/>
    </source>
</evidence>
<reference evidence="3" key="1">
    <citation type="submission" date="2015-05" db="UniProtKB">
        <authorList>
            <consortium name="EnsemblMetazoa"/>
        </authorList>
    </citation>
    <scope>IDENTIFICATION</scope>
</reference>
<evidence type="ECO:0000313" key="3">
    <source>
        <dbReference type="EnsemblMetazoa" id="RPRC008640-PA"/>
    </source>
</evidence>
<feature type="region of interest" description="Disordered" evidence="1">
    <location>
        <begin position="105"/>
        <end position="128"/>
    </location>
</feature>
<keyword evidence="2" id="KW-1133">Transmembrane helix</keyword>
<dbReference type="HOGENOM" id="CLU_1301075_0_0_1"/>
<keyword evidence="2" id="KW-0472">Membrane</keyword>
<name>T1HX70_RHOPR</name>
<protein>
    <submittedName>
        <fullName evidence="3">Uncharacterized protein</fullName>
    </submittedName>
</protein>
<evidence type="ECO:0000256" key="2">
    <source>
        <dbReference type="SAM" id="Phobius"/>
    </source>
</evidence>
<dbReference type="EMBL" id="ACPB03000354">
    <property type="status" value="NOT_ANNOTATED_CDS"/>
    <property type="molecule type" value="Genomic_DNA"/>
</dbReference>
<feature type="compositionally biased region" description="Basic residues" evidence="1">
    <location>
        <begin position="116"/>
        <end position="128"/>
    </location>
</feature>
<feature type="transmembrane region" description="Helical" evidence="2">
    <location>
        <begin position="133"/>
        <end position="152"/>
    </location>
</feature>
<proteinExistence type="predicted"/>
<dbReference type="Proteomes" id="UP000015103">
    <property type="component" value="Unassembled WGS sequence"/>
</dbReference>
<dbReference type="eggNOG" id="ENOG502T94R">
    <property type="taxonomic scope" value="Eukaryota"/>
</dbReference>